<dbReference type="WormBase" id="Bm8740">
    <property type="protein sequence ID" value="BM22528"/>
    <property type="gene ID" value="WBGene00229001"/>
</dbReference>
<dbReference type="Proteomes" id="UP000006672">
    <property type="component" value="Unassembled WGS sequence"/>
</dbReference>
<feature type="coiled-coil region" evidence="1">
    <location>
        <begin position="126"/>
        <end position="181"/>
    </location>
</feature>
<evidence type="ECO:0000256" key="2">
    <source>
        <dbReference type="SAM" id="MobiDB-lite"/>
    </source>
</evidence>
<dbReference type="EMBL" id="CAAKNF010000196">
    <property type="protein sequence ID" value="VIO88563.1"/>
    <property type="molecule type" value="Genomic_DNA"/>
</dbReference>
<feature type="coiled-coil region" evidence="1">
    <location>
        <begin position="862"/>
        <end position="889"/>
    </location>
</feature>
<evidence type="ECO:0000313" key="7">
    <source>
        <dbReference type="WormBase" id="Bm8740"/>
    </source>
</evidence>
<evidence type="ECO:0000313" key="4">
    <source>
        <dbReference type="EMBL" id="VIO88563.1"/>
    </source>
</evidence>
<gene>
    <name evidence="4 7" type="ORF">Bm8740</name>
    <name evidence="4" type="ORF">BM_BM8740</name>
    <name evidence="3" type="ORF">BM_Bm8740</name>
</gene>
<reference evidence="3 5" key="1">
    <citation type="journal article" date="2007" name="Science">
        <title>Draft genome of the filarial nematode parasite Brugia malayi.</title>
        <authorList>
            <person name="Ghedin E."/>
            <person name="Wang S."/>
            <person name="Spiro D."/>
            <person name="Caler E."/>
            <person name="Zhao Q."/>
            <person name="Crabtree J."/>
            <person name="Allen J.E."/>
            <person name="Delcher A.L."/>
            <person name="Guiliano D.B."/>
            <person name="Miranda-Saavedra D."/>
            <person name="Angiuoli S.V."/>
            <person name="Creasy T."/>
            <person name="Amedeo P."/>
            <person name="Haas B."/>
            <person name="El-Sayed N.M."/>
            <person name="Wortman J.R."/>
            <person name="Feldblyum T."/>
            <person name="Tallon L."/>
            <person name="Schatz M."/>
            <person name="Shumway M."/>
            <person name="Koo H."/>
            <person name="Salzberg S.L."/>
            <person name="Schobel S."/>
            <person name="Pertea M."/>
            <person name="Pop M."/>
            <person name="White O."/>
            <person name="Barton G.J."/>
            <person name="Carlow C.K."/>
            <person name="Crawford M.J."/>
            <person name="Daub J."/>
            <person name="Dimmic M.W."/>
            <person name="Estes C.F."/>
            <person name="Foster J.M."/>
            <person name="Ganatra M."/>
            <person name="Gregory W.F."/>
            <person name="Johnson N.M."/>
            <person name="Jin J."/>
            <person name="Komuniecki R."/>
            <person name="Korf I."/>
            <person name="Kumar S."/>
            <person name="Laney S."/>
            <person name="Li B.W."/>
            <person name="Li W."/>
            <person name="Lindblom T.H."/>
            <person name="Lustigman S."/>
            <person name="Ma D."/>
            <person name="Maina C.V."/>
            <person name="Martin D.M."/>
            <person name="McCarter J.P."/>
            <person name="McReynolds L."/>
            <person name="Mitreva M."/>
            <person name="Nutman T.B."/>
            <person name="Parkinson J."/>
            <person name="Peregrin-Alvarez J.M."/>
            <person name="Poole C."/>
            <person name="Ren Q."/>
            <person name="Saunders L."/>
            <person name="Sluder A.E."/>
            <person name="Smith K."/>
            <person name="Stanke M."/>
            <person name="Unnasch T.R."/>
            <person name="Ware J."/>
            <person name="Wei A.D."/>
            <person name="Weil G."/>
            <person name="Williams D.J."/>
            <person name="Zhang Y."/>
            <person name="Williams S.A."/>
            <person name="Fraser-Liggett C."/>
            <person name="Slatko B."/>
            <person name="Blaxter M.L."/>
            <person name="Scott A.L."/>
        </authorList>
    </citation>
    <scope>NUCLEOTIDE SEQUENCE</scope>
    <source>
        <strain evidence="3 5">FR3</strain>
    </source>
</reference>
<feature type="coiled-coil region" evidence="1">
    <location>
        <begin position="918"/>
        <end position="1039"/>
    </location>
</feature>
<evidence type="ECO:0000313" key="3">
    <source>
        <dbReference type="EMBL" id="CDP91902.1"/>
    </source>
</evidence>
<feature type="coiled-coil region" evidence="1">
    <location>
        <begin position="523"/>
        <end position="607"/>
    </location>
</feature>
<dbReference type="KEGG" id="bmy:BM_BM8740"/>
<dbReference type="WBParaSite" id="Bm8740.2">
    <property type="protein sequence ID" value="Bm8740.2"/>
    <property type="gene ID" value="WBGene00229001"/>
</dbReference>
<name>A0A0J9XNG2_BRUMA</name>
<dbReference type="GeneID" id="6100492"/>
<dbReference type="OMA" id="YESYPGQ"/>
<sequence>MEDRDDGIGSEIHTPRDAQSAEESHRNPVVQENEGVNGIGILIASYPALSVSTNTSTPIRPQNQQISHHVPGISPIRTVPQVKCGDGDATTVLDCSKGETSNGLVGDKQYTKLDLAVMLRDKHSECIGLERENERLSQLIERLTNENHHFQDQVSVSKDHAATLAKEMEKLKEVAEENESKFVECQHQLRIAEQKLALLENISIDVEADKVPDVEILRKLQDENTAMQAKISELKFELEIGKEGEKNAEIWMKKYSIAENNIVQVYEMKDDLEKKLENRRAEINILNKEKKSCEEKCNEFKRLYDESTRKVADLEKQLFVTEKKFEHLQEQDSKITELEQKLEIEKKKWENEREHLQKEKLGLEKRIEQLALTNYALSNEKQALLEADNKGLKELAAWQEKNGKLTLQNTQLADELKKYRDMDLRLTECLDELTKKNSLIEELNEQITKSNNDLKRFRDETIYLRTQLSEKTKTKSGIEENRALEKKKLSDREHLKEAVVENGTLMDQIASEKQKNNEFASLLEKRELELDNIRTLMDKKQKRIEDLMEEKADLKHENSRLKTKMDEVNSEYNIFRNQAEVQYQLETAQLNKIIEEKDERLERLHARIALYESYPGQNSAVSSCLADANNRTDITVWDMLPDVIRSQLCELKEKYGDLNALVYRMMSDPSVKQYATITKVMENKSTDCCGLTSLPESSHSELMSGSDSCLTLCEARSSIESSSESVTDTLHPKEISGETKDILLLMLDSIRNAEIHGKLSPNIQQLLEHLLADIQEGDKSVQQISGAVSRFFANLDLALRKTLSASDDNRVKCEKLEKLCVEMTSDLRSARDELRSVLNKCSVYETNIESLKLQSRCESQKSAELYENLKRTLEDNDNLTKQKDDLTVALGNIEVMLKRKTDLNSQAANVIKCIKGELQEAKKFEDQMNERLRELYREKEKVKQLLSERELDIVKLECRLVENTNECTVRASELQHAESKVDELRRRNEYLKRKYDKREGFLEDMEALLRAMKIRCEGLQETNQLRQNLIEKLKKLLVKLGCNLENPHLIAIKRASAFENGAVKLVKKSKTHMRPSYLDRLKLVKIAQRLEKDTGKIEELEKYRGSDIIHIPSWRSLNTSVSVSSASSCADRVQNVGVTTNSTNQTTHAVSENGFGIL</sequence>
<feature type="region of interest" description="Disordered" evidence="2">
    <location>
        <begin position="1"/>
        <end position="33"/>
    </location>
</feature>
<accession>A0A0J9XNG2</accession>
<dbReference type="AlphaFoldDB" id="A0A0J9XNG2"/>
<accession>A0A4E9EYC7</accession>
<evidence type="ECO:0000313" key="6">
    <source>
        <dbReference type="WBParaSite" id="Bm8740.1"/>
    </source>
</evidence>
<reference evidence="3" key="2">
    <citation type="submission" date="2012-12" db="EMBL/GenBank/DDBJ databases">
        <authorList>
            <person name="Gao Y.W."/>
            <person name="Fan S.T."/>
            <person name="Sun H.T."/>
            <person name="Wang Z."/>
            <person name="Gao X.L."/>
            <person name="Li Y.G."/>
            <person name="Wang T.C."/>
            <person name="Zhang K."/>
            <person name="Xu W.W."/>
            <person name="Yu Z.J."/>
            <person name="Xia X.Z."/>
        </authorList>
    </citation>
    <scope>NUCLEOTIDE SEQUENCE</scope>
    <source>
        <strain evidence="3">FR3</strain>
    </source>
</reference>
<reference evidence="6" key="4">
    <citation type="submission" date="2019-12" db="UniProtKB">
        <authorList>
            <consortium name="WormBaseParasite"/>
        </authorList>
    </citation>
    <scope>IDENTIFICATION</scope>
</reference>
<reference evidence="4" key="3">
    <citation type="submission" date="2019-04" db="EMBL/GenBank/DDBJ databases">
        <authorList>
            <person name="Howe K."/>
            <person name="Paulini M."/>
            <person name="Williams G."/>
        </authorList>
    </citation>
    <scope>NUCLEOTIDE SEQUENCE [LARGE SCALE GENOMIC DNA]</scope>
    <source>
        <strain evidence="4">FR3</strain>
    </source>
</reference>
<feature type="coiled-coil region" evidence="1">
    <location>
        <begin position="217"/>
        <end position="373"/>
    </location>
</feature>
<dbReference type="CTD" id="6100492"/>
<evidence type="ECO:0000313" key="5">
    <source>
        <dbReference type="Proteomes" id="UP000006672"/>
    </source>
</evidence>
<proteinExistence type="predicted"/>
<dbReference type="OrthoDB" id="5831249at2759"/>
<protein>
    <submittedName>
        <fullName evidence="3 6">Bm8740</fullName>
    </submittedName>
</protein>
<evidence type="ECO:0000256" key="1">
    <source>
        <dbReference type="SAM" id="Coils"/>
    </source>
</evidence>
<keyword evidence="5" id="KW-1185">Reference proteome</keyword>
<dbReference type="EMBL" id="LN856620">
    <property type="protein sequence ID" value="CDP91902.1"/>
    <property type="molecule type" value="Genomic_DNA"/>
</dbReference>
<keyword evidence="1" id="KW-0175">Coiled coil</keyword>
<organism evidence="3">
    <name type="scientific">Brugia malayi</name>
    <name type="common">Filarial nematode worm</name>
    <dbReference type="NCBI Taxonomy" id="6279"/>
    <lineage>
        <taxon>Eukaryota</taxon>
        <taxon>Metazoa</taxon>
        <taxon>Ecdysozoa</taxon>
        <taxon>Nematoda</taxon>
        <taxon>Chromadorea</taxon>
        <taxon>Rhabditida</taxon>
        <taxon>Spirurina</taxon>
        <taxon>Spiruromorpha</taxon>
        <taxon>Filarioidea</taxon>
        <taxon>Onchocercidae</taxon>
        <taxon>Brugia</taxon>
    </lineage>
</organism>
<dbReference type="STRING" id="6279.A0A0J9XNG2"/>
<dbReference type="RefSeq" id="XP_042930969.1">
    <property type="nucleotide sequence ID" value="XM_043075035.1"/>
</dbReference>
<dbReference type="WBParaSite" id="Bm8740.1">
    <property type="protein sequence ID" value="Bm8740.1"/>
    <property type="gene ID" value="WBGene00229001"/>
</dbReference>
<feature type="coiled-coil region" evidence="1">
    <location>
        <begin position="426"/>
        <end position="460"/>
    </location>
</feature>